<feature type="signal peptide" evidence="7">
    <location>
        <begin position="1"/>
        <end position="20"/>
    </location>
</feature>
<comment type="similarity">
    <text evidence="2 7">Belongs to the peptidase S1B family.</text>
</comment>
<dbReference type="EMBL" id="JAODWD010000002">
    <property type="protein sequence ID" value="MCT7658095.1"/>
    <property type="molecule type" value="Genomic_DNA"/>
</dbReference>
<name>A0ABT2MA99_9MYCO</name>
<comment type="caution">
    <text evidence="8">The sequence shown here is derived from an EMBL/GenBank/DDBJ whole genome shotgun (WGS) entry which is preliminary data.</text>
</comment>
<evidence type="ECO:0000256" key="1">
    <source>
        <dbReference type="ARBA" id="ARBA00004613"/>
    </source>
</evidence>
<accession>A0ABT2MA99</accession>
<evidence type="ECO:0000256" key="5">
    <source>
        <dbReference type="ARBA" id="ARBA00022801"/>
    </source>
</evidence>
<gene>
    <name evidence="8" type="ORF">N4S67_06640</name>
</gene>
<dbReference type="Proteomes" id="UP001206639">
    <property type="component" value="Unassembled WGS sequence"/>
</dbReference>
<dbReference type="SUPFAM" id="SSF50494">
    <property type="entry name" value="Trypsin-like serine proteases"/>
    <property type="match status" value="1"/>
</dbReference>
<evidence type="ECO:0000256" key="7">
    <source>
        <dbReference type="RuleBase" id="RU004296"/>
    </source>
</evidence>
<dbReference type="RefSeq" id="WP_260992178.1">
    <property type="nucleotide sequence ID" value="NZ_JAODWD010000002.1"/>
</dbReference>
<feature type="chain" id="PRO_5044954385" description="Serine protease" evidence="7">
    <location>
        <begin position="21"/>
        <end position="251"/>
    </location>
</feature>
<reference evidence="9" key="1">
    <citation type="submission" date="2023-07" db="EMBL/GenBank/DDBJ databases">
        <authorList>
            <person name="Deng Y."/>
            <person name="Zhang Y.-Q."/>
        </authorList>
    </citation>
    <scope>NUCLEOTIDE SEQUENCE [LARGE SCALE GENOMIC DNA]</scope>
    <source>
        <strain evidence="9">CPCC 205710</strain>
    </source>
</reference>
<evidence type="ECO:0000313" key="9">
    <source>
        <dbReference type="Proteomes" id="UP001206639"/>
    </source>
</evidence>
<sequence>MRRMRVAPSAIALILSVAVALSGCSGLQDREAPTAAQAPDPALAQDQVVGLVRPSVLKIRAEAKSCNKLLSGTGFVVGKNRVLTNAHVVAGGDAVTVENGDKDSAARVVSFDPDADIAVLDVPDLAAPPLVLAGYEAKSGAEALVLGFPGAGEFAAMPARIREVNNLDGPNIYQTTNVIRPVYIYTVAGEREFHGGSGSPLIDMTGRVLGVVFGNDVQNATTGFALTSAKTATLLPADDAYEPVATGACLS</sequence>
<dbReference type="PROSITE" id="PS51257">
    <property type="entry name" value="PROKAR_LIPOPROTEIN"/>
    <property type="match status" value="1"/>
</dbReference>
<keyword evidence="4 7" id="KW-0732">Signal</keyword>
<keyword evidence="3 7" id="KW-0645">Protease</keyword>
<dbReference type="InterPro" id="IPR008256">
    <property type="entry name" value="Peptidase_S1B"/>
</dbReference>
<protein>
    <recommendedName>
        <fullName evidence="7">Serine protease</fullName>
        <ecNumber evidence="7">3.4.21.-</ecNumber>
    </recommendedName>
</protein>
<keyword evidence="9" id="KW-1185">Reference proteome</keyword>
<comment type="subcellular location">
    <subcellularLocation>
        <location evidence="1">Secreted</location>
    </subcellularLocation>
</comment>
<keyword evidence="5 7" id="KW-0378">Hydrolase</keyword>
<dbReference type="PANTHER" id="PTHR43019:SF23">
    <property type="entry name" value="PROTEASE DO-LIKE 5, CHLOROPLASTIC"/>
    <property type="match status" value="1"/>
</dbReference>
<dbReference type="Gene3D" id="2.40.10.10">
    <property type="entry name" value="Trypsin-like serine proteases"/>
    <property type="match status" value="2"/>
</dbReference>
<dbReference type="EC" id="3.4.21.-" evidence="7"/>
<dbReference type="Pfam" id="PF13365">
    <property type="entry name" value="Trypsin_2"/>
    <property type="match status" value="1"/>
</dbReference>
<dbReference type="PANTHER" id="PTHR43019">
    <property type="entry name" value="SERINE ENDOPROTEASE DEGS"/>
    <property type="match status" value="1"/>
</dbReference>
<evidence type="ECO:0000256" key="4">
    <source>
        <dbReference type="ARBA" id="ARBA00022729"/>
    </source>
</evidence>
<organism evidence="8 9">
    <name type="scientific">Mycobacterium deserti</name>
    <dbReference type="NCBI Taxonomy" id="2978347"/>
    <lineage>
        <taxon>Bacteria</taxon>
        <taxon>Bacillati</taxon>
        <taxon>Actinomycetota</taxon>
        <taxon>Actinomycetes</taxon>
        <taxon>Mycobacteriales</taxon>
        <taxon>Mycobacteriaceae</taxon>
        <taxon>Mycobacterium</taxon>
    </lineage>
</organism>
<evidence type="ECO:0000256" key="2">
    <source>
        <dbReference type="ARBA" id="ARBA00008764"/>
    </source>
</evidence>
<dbReference type="InterPro" id="IPR009003">
    <property type="entry name" value="Peptidase_S1_PA"/>
</dbReference>
<proteinExistence type="inferred from homology"/>
<evidence type="ECO:0000256" key="6">
    <source>
        <dbReference type="ARBA" id="ARBA00022825"/>
    </source>
</evidence>
<keyword evidence="6 7" id="KW-0720">Serine protease</keyword>
<dbReference type="InterPro" id="IPR043504">
    <property type="entry name" value="Peptidase_S1_PA_chymotrypsin"/>
</dbReference>
<evidence type="ECO:0000256" key="3">
    <source>
        <dbReference type="ARBA" id="ARBA00022670"/>
    </source>
</evidence>
<evidence type="ECO:0000313" key="8">
    <source>
        <dbReference type="EMBL" id="MCT7658095.1"/>
    </source>
</evidence>
<dbReference type="PRINTS" id="PR00839">
    <property type="entry name" value="V8PROTEASE"/>
</dbReference>